<evidence type="ECO:0000313" key="9">
    <source>
        <dbReference type="Proteomes" id="UP000494245"/>
    </source>
</evidence>
<feature type="transmembrane region" description="Helical" evidence="6">
    <location>
        <begin position="386"/>
        <end position="404"/>
    </location>
</feature>
<feature type="transmembrane region" description="Helical" evidence="6">
    <location>
        <begin position="543"/>
        <end position="560"/>
    </location>
</feature>
<evidence type="ECO:0000256" key="5">
    <source>
        <dbReference type="ARBA" id="ARBA00023136"/>
    </source>
</evidence>
<dbReference type="GO" id="GO:0005886">
    <property type="term" value="C:plasma membrane"/>
    <property type="evidence" value="ECO:0007669"/>
    <property type="project" value="UniProtKB-SubCell"/>
</dbReference>
<dbReference type="InterPro" id="IPR004477">
    <property type="entry name" value="ComEC_N"/>
</dbReference>
<dbReference type="PANTHER" id="PTHR30619">
    <property type="entry name" value="DNA INTERNALIZATION/COMPETENCE PROTEIN COMEC/REC2"/>
    <property type="match status" value="1"/>
</dbReference>
<dbReference type="Proteomes" id="UP000494245">
    <property type="component" value="Unassembled WGS sequence"/>
</dbReference>
<evidence type="ECO:0000256" key="4">
    <source>
        <dbReference type="ARBA" id="ARBA00022989"/>
    </source>
</evidence>
<keyword evidence="3 6" id="KW-0812">Transmembrane</keyword>
<dbReference type="PROSITE" id="PS51257">
    <property type="entry name" value="PROKAR_LIPOPROTEIN"/>
    <property type="match status" value="1"/>
</dbReference>
<protein>
    <submittedName>
        <fullName evidence="8">ComE operon protein 3</fullName>
    </submittedName>
</protein>
<evidence type="ECO:0000313" key="8">
    <source>
        <dbReference type="EMBL" id="GFK94046.1"/>
    </source>
</evidence>
<name>A0A6V8LW57_9BACT</name>
<dbReference type="NCBIfam" id="TIGR00360">
    <property type="entry name" value="ComEC_N-term"/>
    <property type="match status" value="1"/>
</dbReference>
<evidence type="ECO:0000256" key="2">
    <source>
        <dbReference type="ARBA" id="ARBA00022475"/>
    </source>
</evidence>
<dbReference type="InterPro" id="IPR001279">
    <property type="entry name" value="Metallo-B-lactamas"/>
</dbReference>
<feature type="domain" description="Metallo-beta-lactamase" evidence="7">
    <location>
        <begin position="579"/>
        <end position="753"/>
    </location>
</feature>
<proteinExistence type="predicted"/>
<dbReference type="InterPro" id="IPR035681">
    <property type="entry name" value="ComA-like_MBL"/>
</dbReference>
<dbReference type="CDD" id="cd07731">
    <property type="entry name" value="ComA-like_MBL-fold"/>
    <property type="match status" value="1"/>
</dbReference>
<reference evidence="8 9" key="1">
    <citation type="submission" date="2020-04" db="EMBL/GenBank/DDBJ databases">
        <authorList>
            <consortium name="Desulfovibrio sp. FSS-1 genome sequencing consortium"/>
            <person name="Shimoshige H."/>
            <person name="Kobayashi H."/>
            <person name="Maekawa T."/>
        </authorList>
    </citation>
    <scope>NUCLEOTIDE SEQUENCE [LARGE SCALE GENOMIC DNA]</scope>
    <source>
        <strain evidence="8 9">SIID29052-01</strain>
    </source>
</reference>
<evidence type="ECO:0000256" key="6">
    <source>
        <dbReference type="SAM" id="Phobius"/>
    </source>
</evidence>
<dbReference type="RefSeq" id="WP_173083706.1">
    <property type="nucleotide sequence ID" value="NZ_BLTE01000007.1"/>
</dbReference>
<evidence type="ECO:0000259" key="7">
    <source>
        <dbReference type="SMART" id="SM00849"/>
    </source>
</evidence>
<accession>A0A6V8LW57</accession>
<keyword evidence="4 6" id="KW-1133">Transmembrane helix</keyword>
<dbReference type="InterPro" id="IPR036866">
    <property type="entry name" value="RibonucZ/Hydroxyglut_hydro"/>
</dbReference>
<dbReference type="SUPFAM" id="SSF56281">
    <property type="entry name" value="Metallo-hydrolase/oxidoreductase"/>
    <property type="match status" value="1"/>
</dbReference>
<comment type="subcellular location">
    <subcellularLocation>
        <location evidence="1">Cell membrane</location>
        <topology evidence="1">Multi-pass membrane protein</topology>
    </subcellularLocation>
</comment>
<dbReference type="SMART" id="SM00849">
    <property type="entry name" value="Lactamase_B"/>
    <property type="match status" value="1"/>
</dbReference>
<organism evidence="8 9">
    <name type="scientific">Fundidesulfovibrio magnetotacticus</name>
    <dbReference type="NCBI Taxonomy" id="2730080"/>
    <lineage>
        <taxon>Bacteria</taxon>
        <taxon>Pseudomonadati</taxon>
        <taxon>Thermodesulfobacteriota</taxon>
        <taxon>Desulfovibrionia</taxon>
        <taxon>Desulfovibrionales</taxon>
        <taxon>Desulfovibrionaceae</taxon>
        <taxon>Fundidesulfovibrio</taxon>
    </lineage>
</organism>
<feature type="transmembrane region" description="Helical" evidence="6">
    <location>
        <begin position="459"/>
        <end position="478"/>
    </location>
</feature>
<dbReference type="EMBL" id="BLTE01000007">
    <property type="protein sequence ID" value="GFK94046.1"/>
    <property type="molecule type" value="Genomic_DNA"/>
</dbReference>
<sequence>MRDAPAPARRAVPGLLPWQGLLLACACGAWAVQDPASGALALLATAACFRLAGRALPGPGLMLLAALAGLAYAWLRLPAPPDLPDWIDRRPHGVLLARVEAVSDRPGNRLEILLDGVSFRFDSARPLPPGVRSASDSQTVPGAAVGPTQAGEPLPGRMVWTWQDPAFRPVPGSMVRLAARPHAVDGFDNPGVQDWAWRWRVRGVFLRVFTQGGKAVELVRQADPSALEAWRGRLREAILRGAGGDSAGGMVLGLVTGDRSGVDPSDLDRVRRASLAHLLAVSGMNLAAVAAMGWALAWLAGAAWPGLLLRVPRPRLAVLLGAPLVAGYLWLGRFEPSLVRAALMFGAWGWLLLLGRTGVLLDGLFFALAVMFALDPLCVFDVGLQLSAAAVAGLVLLAPLALPVADALRGGGAWRLAALVLPGWIAVTLAAQLAVLPIQASVFGEAGAHLYLNLLWTPVVEWAAQPLAYLGALCATWWPAMGDALLRASAGLCALLFESLRFMDARGWLAVHPVYRPWSPEALGYWLLLGGLAYARRMGARRAVAWCALCLCLLGGPWLWRAWEQSRDAVSLTMLDVGQGQALVVEARGGRRWLVDAGGTASPSFDPGRAVLSPALTWGRFPALEGIALSHPDKDHTAGAAYLLSNYRVGFLAGNGFWPGSSDFARAVAQSGLEPRAWRAGERIVLAEGLELEVLGPPAGTALTGNDASLVLRLVWRGRGLALLPGDAGSAVLEGLAASGRDLSAEVLVVAHHGSRSALAPGFYGAAGAKWGLISCGRGNAFGFPAAEVSRALGEAGMRVLETAREGAVTARWASAEAPAIVRGVRGR</sequence>
<reference evidence="8 9" key="2">
    <citation type="submission" date="2020-05" db="EMBL/GenBank/DDBJ databases">
        <title>Draft genome sequence of Desulfovibrio sp. strainFSS-1.</title>
        <authorList>
            <person name="Shimoshige H."/>
            <person name="Kobayashi H."/>
            <person name="Maekawa T."/>
        </authorList>
    </citation>
    <scope>NUCLEOTIDE SEQUENCE [LARGE SCALE GENOMIC DNA]</scope>
    <source>
        <strain evidence="8 9">SIID29052-01</strain>
    </source>
</reference>
<gene>
    <name evidence="8" type="primary">comEC</name>
    <name evidence="8" type="ORF">NNJEOMEG_01884</name>
</gene>
<feature type="transmembrane region" description="Helical" evidence="6">
    <location>
        <begin position="278"/>
        <end position="301"/>
    </location>
</feature>
<comment type="caution">
    <text evidence="8">The sequence shown here is derived from an EMBL/GenBank/DDBJ whole genome shotgun (WGS) entry which is preliminary data.</text>
</comment>
<dbReference type="InterPro" id="IPR052159">
    <property type="entry name" value="Competence_DNA_uptake"/>
</dbReference>
<keyword evidence="2" id="KW-1003">Cell membrane</keyword>
<keyword evidence="9" id="KW-1185">Reference proteome</keyword>
<dbReference type="Pfam" id="PF03772">
    <property type="entry name" value="Competence"/>
    <property type="match status" value="1"/>
</dbReference>
<dbReference type="PANTHER" id="PTHR30619:SF1">
    <property type="entry name" value="RECOMBINATION PROTEIN 2"/>
    <property type="match status" value="1"/>
</dbReference>
<evidence type="ECO:0000256" key="3">
    <source>
        <dbReference type="ARBA" id="ARBA00022692"/>
    </source>
</evidence>
<feature type="transmembrane region" description="Helical" evidence="6">
    <location>
        <begin position="416"/>
        <end position="439"/>
    </location>
</feature>
<feature type="transmembrane region" description="Helical" evidence="6">
    <location>
        <begin position="343"/>
        <end position="374"/>
    </location>
</feature>
<evidence type="ECO:0000256" key="1">
    <source>
        <dbReference type="ARBA" id="ARBA00004651"/>
    </source>
</evidence>
<keyword evidence="5 6" id="KW-0472">Membrane</keyword>
<feature type="transmembrane region" description="Helical" evidence="6">
    <location>
        <begin position="313"/>
        <end position="331"/>
    </location>
</feature>
<dbReference type="AlphaFoldDB" id="A0A6V8LW57"/>
<dbReference type="Gene3D" id="3.60.15.10">
    <property type="entry name" value="Ribonuclease Z/Hydroxyacylglutathione hydrolase-like"/>
    <property type="match status" value="1"/>
</dbReference>